<dbReference type="OrthoDB" id="6329284at2759"/>
<evidence type="ECO:0000313" key="3">
    <source>
        <dbReference type="Proteomes" id="UP000799436"/>
    </source>
</evidence>
<keyword evidence="2" id="KW-0808">Transferase</keyword>
<organism evidence="2 3">
    <name type="scientific">Teratosphaeria nubilosa</name>
    <dbReference type="NCBI Taxonomy" id="161662"/>
    <lineage>
        <taxon>Eukaryota</taxon>
        <taxon>Fungi</taxon>
        <taxon>Dikarya</taxon>
        <taxon>Ascomycota</taxon>
        <taxon>Pezizomycotina</taxon>
        <taxon>Dothideomycetes</taxon>
        <taxon>Dothideomycetidae</taxon>
        <taxon>Mycosphaerellales</taxon>
        <taxon>Teratosphaeriaceae</taxon>
        <taxon>Teratosphaeria</taxon>
    </lineage>
</organism>
<dbReference type="EMBL" id="ML995821">
    <property type="protein sequence ID" value="KAF2771082.1"/>
    <property type="molecule type" value="Genomic_DNA"/>
</dbReference>
<dbReference type="Gene3D" id="3.40.50.150">
    <property type="entry name" value="Vaccinia Virus protein VP39"/>
    <property type="match status" value="1"/>
</dbReference>
<feature type="region of interest" description="Disordered" evidence="1">
    <location>
        <begin position="1"/>
        <end position="28"/>
    </location>
</feature>
<keyword evidence="3" id="KW-1185">Reference proteome</keyword>
<dbReference type="AlphaFoldDB" id="A0A6G1LEQ9"/>
<dbReference type="Proteomes" id="UP000799436">
    <property type="component" value="Unassembled WGS sequence"/>
</dbReference>
<evidence type="ECO:0000313" key="2">
    <source>
        <dbReference type="EMBL" id="KAF2771082.1"/>
    </source>
</evidence>
<dbReference type="InterPro" id="IPR029063">
    <property type="entry name" value="SAM-dependent_MTases_sf"/>
</dbReference>
<dbReference type="SUPFAM" id="SSF53335">
    <property type="entry name" value="S-adenosyl-L-methionine-dependent methyltransferases"/>
    <property type="match status" value="1"/>
</dbReference>
<dbReference type="GO" id="GO:0032259">
    <property type="term" value="P:methylation"/>
    <property type="evidence" value="ECO:0007669"/>
    <property type="project" value="UniProtKB-KW"/>
</dbReference>
<dbReference type="PANTHER" id="PTHR43464:SF89">
    <property type="entry name" value="METHYLTRANSFERASE"/>
    <property type="match status" value="1"/>
</dbReference>
<dbReference type="GO" id="GO:0010420">
    <property type="term" value="F:polyprenyldihydroxybenzoate methyltransferase activity"/>
    <property type="evidence" value="ECO:0007669"/>
    <property type="project" value="TreeGrafter"/>
</dbReference>
<gene>
    <name evidence="2" type="ORF">EJ03DRAFT_45126</name>
</gene>
<keyword evidence="2" id="KW-0489">Methyltransferase</keyword>
<dbReference type="PANTHER" id="PTHR43464">
    <property type="entry name" value="METHYLTRANSFERASE"/>
    <property type="match status" value="1"/>
</dbReference>
<accession>A0A6G1LEQ9</accession>
<evidence type="ECO:0000256" key="1">
    <source>
        <dbReference type="SAM" id="MobiDB-lite"/>
    </source>
</evidence>
<dbReference type="CDD" id="cd02440">
    <property type="entry name" value="AdoMet_MTases"/>
    <property type="match status" value="1"/>
</dbReference>
<name>A0A6G1LEQ9_9PEZI</name>
<protein>
    <submittedName>
        <fullName evidence="2">S-adenosyl-L-methionine-dependent methyltransferase</fullName>
    </submittedName>
</protein>
<dbReference type="Pfam" id="PF13489">
    <property type="entry name" value="Methyltransf_23"/>
    <property type="match status" value="1"/>
</dbReference>
<reference evidence="2" key="1">
    <citation type="journal article" date="2020" name="Stud. Mycol.">
        <title>101 Dothideomycetes genomes: a test case for predicting lifestyles and emergence of pathogens.</title>
        <authorList>
            <person name="Haridas S."/>
            <person name="Albert R."/>
            <person name="Binder M."/>
            <person name="Bloem J."/>
            <person name="Labutti K."/>
            <person name="Salamov A."/>
            <person name="Andreopoulos B."/>
            <person name="Baker S."/>
            <person name="Barry K."/>
            <person name="Bills G."/>
            <person name="Bluhm B."/>
            <person name="Cannon C."/>
            <person name="Castanera R."/>
            <person name="Culley D."/>
            <person name="Daum C."/>
            <person name="Ezra D."/>
            <person name="Gonzalez J."/>
            <person name="Henrissat B."/>
            <person name="Kuo A."/>
            <person name="Liang C."/>
            <person name="Lipzen A."/>
            <person name="Lutzoni F."/>
            <person name="Magnuson J."/>
            <person name="Mondo S."/>
            <person name="Nolan M."/>
            <person name="Ohm R."/>
            <person name="Pangilinan J."/>
            <person name="Park H.-J."/>
            <person name="Ramirez L."/>
            <person name="Alfaro M."/>
            <person name="Sun H."/>
            <person name="Tritt A."/>
            <person name="Yoshinaga Y."/>
            <person name="Zwiers L.-H."/>
            <person name="Turgeon B."/>
            <person name="Goodwin S."/>
            <person name="Spatafora J."/>
            <person name="Crous P."/>
            <person name="Grigoriev I."/>
        </authorList>
    </citation>
    <scope>NUCLEOTIDE SEQUENCE</scope>
    <source>
        <strain evidence="2">CBS 116005</strain>
    </source>
</reference>
<sequence>MTTAQSALGNAIPSPAPTQHELNRSPTDLEDQNEINRQAWNSIAPAYCAEQTRSGDDGNDMFVQLIKPLALQLSEIQPSQTVLELGSGDGIICRAFAREGAMVVGLDYAQDIIDIARVRDEAAGLGGQIDYGTVDLLNPVSLRAYAQSLRDKSERSKITEAPYRQHFADGFDIITISMTVKSLPDIQPLAEVLPTLLKPNGRVTVIDLHPAFMKPAGNRLIEIFEDEDGNQQRQFSMKTTRYLKVKNPVKSKAVQNQNEHIFQYHRPIWALLDPFFRAGLSMDMMREETFQTAGDREHPQSYHNFDQIPMLLAFRLRHAAVK</sequence>
<proteinExistence type="predicted"/>